<dbReference type="Gene3D" id="1.10.287.70">
    <property type="match status" value="1"/>
</dbReference>
<evidence type="ECO:0000256" key="5">
    <source>
        <dbReference type="SAM" id="MobiDB-lite"/>
    </source>
</evidence>
<feature type="transmembrane region" description="Helical" evidence="6">
    <location>
        <begin position="544"/>
        <end position="566"/>
    </location>
</feature>
<feature type="domain" description="Ion transport" evidence="7">
    <location>
        <begin position="294"/>
        <end position="576"/>
    </location>
</feature>
<evidence type="ECO:0000256" key="2">
    <source>
        <dbReference type="ARBA" id="ARBA00022692"/>
    </source>
</evidence>
<dbReference type="Pfam" id="PF00520">
    <property type="entry name" value="Ion_trans"/>
    <property type="match status" value="1"/>
</dbReference>
<evidence type="ECO:0000256" key="1">
    <source>
        <dbReference type="ARBA" id="ARBA00004141"/>
    </source>
</evidence>
<gene>
    <name evidence="8" type="ORF">GUITHDRAFT_137448</name>
</gene>
<comment type="subcellular location">
    <subcellularLocation>
        <location evidence="1">Membrane</location>
        <topology evidence="1">Multi-pass membrane protein</topology>
    </subcellularLocation>
</comment>
<dbReference type="HOGENOM" id="CLU_381957_0_0_1"/>
<dbReference type="InterPro" id="IPR005821">
    <property type="entry name" value="Ion_trans_dom"/>
</dbReference>
<dbReference type="PANTHER" id="PTHR10877">
    <property type="entry name" value="POLYCYSTIN FAMILY MEMBER"/>
    <property type="match status" value="1"/>
</dbReference>
<dbReference type="PANTHER" id="PTHR10877:SF183">
    <property type="entry name" value="AT14535P-RELATED"/>
    <property type="match status" value="1"/>
</dbReference>
<feature type="transmembrane region" description="Helical" evidence="6">
    <location>
        <begin position="356"/>
        <end position="375"/>
    </location>
</feature>
<dbReference type="AlphaFoldDB" id="L1JHA1"/>
<dbReference type="EnsemblProtists" id="EKX47707">
    <property type="protein sequence ID" value="EKX47707"/>
    <property type="gene ID" value="GUITHDRAFT_137448"/>
</dbReference>
<evidence type="ECO:0000313" key="9">
    <source>
        <dbReference type="EnsemblProtists" id="EKX47707"/>
    </source>
</evidence>
<feature type="region of interest" description="Disordered" evidence="5">
    <location>
        <begin position="23"/>
        <end position="56"/>
    </location>
</feature>
<evidence type="ECO:0000313" key="10">
    <source>
        <dbReference type="Proteomes" id="UP000011087"/>
    </source>
</evidence>
<dbReference type="GO" id="GO:0016020">
    <property type="term" value="C:membrane"/>
    <property type="evidence" value="ECO:0007669"/>
    <property type="project" value="UniProtKB-SubCell"/>
</dbReference>
<accession>L1JHA1</accession>
<sequence length="725" mass="82332">MASKHGSRERAAVLARAAIEKTKRNDKVRSLVSDLQSEGGPGAKRASISGQSATSFPEETAAKKGLEMGKAFWLIKKMEELETVVKAIENLPKVNPNNFMRYQTFSINLLLQESRVKVDRRRRANFGLHLLLFFAIYTATVVLQKNGYRSEKATEALINYFASSQFSDTTSSGLDWPDMKYNPNVTGCVQETCSTPTYELKGFLDIATIPDLFSWMQIQLVGNFYVDSWSNGDAMTTREMNTVVQRMRPIHGPRASQMLEVLKGDLWVDVSTQWMRIDINMMNPDENLFVGVQAMPISYYNFKQSQDIVRAVLELITILIWAFHFFRMSLNVVASFRDRHLSSFIKQYSSRREGDLLYEFQIVFFIVLFALWLSIINNPLRKGIQVTPELLTWEGREVFLMDTSIVARAYWILNGINSLVFLLRFLALAKVNPRFSLLSETMENMAWQLLNFAIVFLVFLFFFSIEAMMMFGDKIPGFSWFGVSLIEVIGMVVGGGGSSTSRRTGGGAALVDVVDYDHLRQVGRYGRGETEGGSRRSVSPAAWVYFYPVIFMLSFIIINIIIAIIGEAYVRVKDAQDPDNPIYSGPPSERKNKFPIPFSTQVYRGLRHRLGFGKEEYEISKESIVEIFSKIQNVDMDCTTVEDLVFALNSQSLGLNFGHIEWLIKRYPCIVHDMESLEELLEKRLIAPSSTLNEVKEISVAVENVVSRQASIHAKVDVLIRKIMA</sequence>
<evidence type="ECO:0000256" key="6">
    <source>
        <dbReference type="SAM" id="Phobius"/>
    </source>
</evidence>
<keyword evidence="2 6" id="KW-0812">Transmembrane</keyword>
<keyword evidence="10" id="KW-1185">Reference proteome</keyword>
<protein>
    <recommendedName>
        <fullName evidence="7">Ion transport domain-containing protein</fullName>
    </recommendedName>
</protein>
<dbReference type="RefSeq" id="XP_005834687.1">
    <property type="nucleotide sequence ID" value="XM_005834630.1"/>
</dbReference>
<evidence type="ECO:0000256" key="4">
    <source>
        <dbReference type="ARBA" id="ARBA00023136"/>
    </source>
</evidence>
<feature type="transmembrane region" description="Helical" evidence="6">
    <location>
        <begin position="449"/>
        <end position="471"/>
    </location>
</feature>
<dbReference type="PaxDb" id="55529-EKX47707"/>
<dbReference type="EMBL" id="JH992989">
    <property type="protein sequence ID" value="EKX47707.1"/>
    <property type="molecule type" value="Genomic_DNA"/>
</dbReference>
<dbReference type="InterPro" id="IPR051223">
    <property type="entry name" value="Polycystin"/>
</dbReference>
<feature type="transmembrane region" description="Helical" evidence="6">
    <location>
        <begin position="477"/>
        <end position="496"/>
    </location>
</feature>
<evidence type="ECO:0000313" key="8">
    <source>
        <dbReference type="EMBL" id="EKX47707.1"/>
    </source>
</evidence>
<evidence type="ECO:0000256" key="3">
    <source>
        <dbReference type="ARBA" id="ARBA00022989"/>
    </source>
</evidence>
<dbReference type="GO" id="GO:0005216">
    <property type="term" value="F:monoatomic ion channel activity"/>
    <property type="evidence" value="ECO:0007669"/>
    <property type="project" value="InterPro"/>
</dbReference>
<reference evidence="9" key="3">
    <citation type="submission" date="2015-06" db="UniProtKB">
        <authorList>
            <consortium name="EnsemblProtists"/>
        </authorList>
    </citation>
    <scope>IDENTIFICATION</scope>
</reference>
<keyword evidence="3 6" id="KW-1133">Transmembrane helix</keyword>
<dbReference type="KEGG" id="gtt:GUITHDRAFT_137448"/>
<organism evidence="8">
    <name type="scientific">Guillardia theta (strain CCMP2712)</name>
    <name type="common">Cryptophyte</name>
    <dbReference type="NCBI Taxonomy" id="905079"/>
    <lineage>
        <taxon>Eukaryota</taxon>
        <taxon>Cryptophyceae</taxon>
        <taxon>Pyrenomonadales</taxon>
        <taxon>Geminigeraceae</taxon>
        <taxon>Guillardia</taxon>
    </lineage>
</organism>
<dbReference type="Proteomes" id="UP000011087">
    <property type="component" value="Unassembled WGS sequence"/>
</dbReference>
<reference evidence="8 10" key="1">
    <citation type="journal article" date="2012" name="Nature">
        <title>Algal genomes reveal evolutionary mosaicism and the fate of nucleomorphs.</title>
        <authorList>
            <consortium name="DOE Joint Genome Institute"/>
            <person name="Curtis B.A."/>
            <person name="Tanifuji G."/>
            <person name="Burki F."/>
            <person name="Gruber A."/>
            <person name="Irimia M."/>
            <person name="Maruyama S."/>
            <person name="Arias M.C."/>
            <person name="Ball S.G."/>
            <person name="Gile G.H."/>
            <person name="Hirakawa Y."/>
            <person name="Hopkins J.F."/>
            <person name="Kuo A."/>
            <person name="Rensing S.A."/>
            <person name="Schmutz J."/>
            <person name="Symeonidi A."/>
            <person name="Elias M."/>
            <person name="Eveleigh R.J."/>
            <person name="Herman E.K."/>
            <person name="Klute M.J."/>
            <person name="Nakayama T."/>
            <person name="Obornik M."/>
            <person name="Reyes-Prieto A."/>
            <person name="Armbrust E.V."/>
            <person name="Aves S.J."/>
            <person name="Beiko R.G."/>
            <person name="Coutinho P."/>
            <person name="Dacks J.B."/>
            <person name="Durnford D.G."/>
            <person name="Fast N.M."/>
            <person name="Green B.R."/>
            <person name="Grisdale C.J."/>
            <person name="Hempel F."/>
            <person name="Henrissat B."/>
            <person name="Hoppner M.P."/>
            <person name="Ishida K."/>
            <person name="Kim E."/>
            <person name="Koreny L."/>
            <person name="Kroth P.G."/>
            <person name="Liu Y."/>
            <person name="Malik S.B."/>
            <person name="Maier U.G."/>
            <person name="McRose D."/>
            <person name="Mock T."/>
            <person name="Neilson J.A."/>
            <person name="Onodera N.T."/>
            <person name="Poole A.M."/>
            <person name="Pritham E.J."/>
            <person name="Richards T.A."/>
            <person name="Rocap G."/>
            <person name="Roy S.W."/>
            <person name="Sarai C."/>
            <person name="Schaack S."/>
            <person name="Shirato S."/>
            <person name="Slamovits C.H."/>
            <person name="Spencer D.F."/>
            <person name="Suzuki S."/>
            <person name="Worden A.Z."/>
            <person name="Zauner S."/>
            <person name="Barry K."/>
            <person name="Bell C."/>
            <person name="Bharti A.K."/>
            <person name="Crow J.A."/>
            <person name="Grimwood J."/>
            <person name="Kramer R."/>
            <person name="Lindquist E."/>
            <person name="Lucas S."/>
            <person name="Salamov A."/>
            <person name="McFadden G.I."/>
            <person name="Lane C.E."/>
            <person name="Keeling P.J."/>
            <person name="Gray M.W."/>
            <person name="Grigoriev I.V."/>
            <person name="Archibald J.M."/>
        </authorList>
    </citation>
    <scope>NUCLEOTIDE SEQUENCE</scope>
    <source>
        <strain evidence="8 10">CCMP2712</strain>
    </source>
</reference>
<dbReference type="GeneID" id="17304323"/>
<keyword evidence="4 6" id="KW-0472">Membrane</keyword>
<evidence type="ECO:0000259" key="7">
    <source>
        <dbReference type="Pfam" id="PF00520"/>
    </source>
</evidence>
<proteinExistence type="predicted"/>
<reference evidence="10" key="2">
    <citation type="submission" date="2012-11" db="EMBL/GenBank/DDBJ databases">
        <authorList>
            <person name="Kuo A."/>
            <person name="Curtis B.A."/>
            <person name="Tanifuji G."/>
            <person name="Burki F."/>
            <person name="Gruber A."/>
            <person name="Irimia M."/>
            <person name="Maruyama S."/>
            <person name="Arias M.C."/>
            <person name="Ball S.G."/>
            <person name="Gile G.H."/>
            <person name="Hirakawa Y."/>
            <person name="Hopkins J.F."/>
            <person name="Rensing S.A."/>
            <person name="Schmutz J."/>
            <person name="Symeonidi A."/>
            <person name="Elias M."/>
            <person name="Eveleigh R.J."/>
            <person name="Herman E.K."/>
            <person name="Klute M.J."/>
            <person name="Nakayama T."/>
            <person name="Obornik M."/>
            <person name="Reyes-Prieto A."/>
            <person name="Armbrust E.V."/>
            <person name="Aves S.J."/>
            <person name="Beiko R.G."/>
            <person name="Coutinho P."/>
            <person name="Dacks J.B."/>
            <person name="Durnford D.G."/>
            <person name="Fast N.M."/>
            <person name="Green B.R."/>
            <person name="Grisdale C."/>
            <person name="Hempe F."/>
            <person name="Henrissat B."/>
            <person name="Hoppner M.P."/>
            <person name="Ishida K.-I."/>
            <person name="Kim E."/>
            <person name="Koreny L."/>
            <person name="Kroth P.G."/>
            <person name="Liu Y."/>
            <person name="Malik S.-B."/>
            <person name="Maier U.G."/>
            <person name="McRose D."/>
            <person name="Mock T."/>
            <person name="Neilson J.A."/>
            <person name="Onodera N.T."/>
            <person name="Poole A.M."/>
            <person name="Pritham E.J."/>
            <person name="Richards T.A."/>
            <person name="Rocap G."/>
            <person name="Roy S.W."/>
            <person name="Sarai C."/>
            <person name="Schaack S."/>
            <person name="Shirato S."/>
            <person name="Slamovits C.H."/>
            <person name="Spencer D.F."/>
            <person name="Suzuki S."/>
            <person name="Worden A.Z."/>
            <person name="Zauner S."/>
            <person name="Barry K."/>
            <person name="Bell C."/>
            <person name="Bharti A.K."/>
            <person name="Crow J.A."/>
            <person name="Grimwood J."/>
            <person name="Kramer R."/>
            <person name="Lindquist E."/>
            <person name="Lucas S."/>
            <person name="Salamov A."/>
            <person name="McFadden G.I."/>
            <person name="Lane C.E."/>
            <person name="Keeling P.J."/>
            <person name="Gray M.W."/>
            <person name="Grigoriev I.V."/>
            <person name="Archibald J.M."/>
        </authorList>
    </citation>
    <scope>NUCLEOTIDE SEQUENCE</scope>
    <source>
        <strain evidence="10">CCMP2712</strain>
    </source>
</reference>
<name>L1JHA1_GUITC</name>
<feature type="transmembrane region" description="Helical" evidence="6">
    <location>
        <begin position="311"/>
        <end position="336"/>
    </location>
</feature>
<feature type="transmembrane region" description="Helical" evidence="6">
    <location>
        <begin position="124"/>
        <end position="143"/>
    </location>
</feature>
<feature type="transmembrane region" description="Helical" evidence="6">
    <location>
        <begin position="409"/>
        <end position="428"/>
    </location>
</feature>